<evidence type="ECO:0000313" key="1">
    <source>
        <dbReference type="EMBL" id="PSN91361.1"/>
    </source>
</evidence>
<name>A0A2R6AY75_9ARCH</name>
<dbReference type="EMBL" id="NEXE01000027">
    <property type="protein sequence ID" value="PSN91361.1"/>
    <property type="molecule type" value="Genomic_DNA"/>
</dbReference>
<comment type="caution">
    <text evidence="1">The sequence shown here is derived from an EMBL/GenBank/DDBJ whole genome shotgun (WGS) entry which is preliminary data.</text>
</comment>
<dbReference type="Proteomes" id="UP000240322">
    <property type="component" value="Unassembled WGS sequence"/>
</dbReference>
<feature type="non-terminal residue" evidence="1">
    <location>
        <position position="1"/>
    </location>
</feature>
<proteinExistence type="predicted"/>
<evidence type="ECO:0000313" key="2">
    <source>
        <dbReference type="Proteomes" id="UP000240322"/>
    </source>
</evidence>
<gene>
    <name evidence="1" type="ORF">B9Q03_04330</name>
</gene>
<organism evidence="1 2">
    <name type="scientific">Candidatus Marsarchaeota G2 archaeon OSP_D</name>
    <dbReference type="NCBI Taxonomy" id="1978157"/>
    <lineage>
        <taxon>Archaea</taxon>
        <taxon>Candidatus Marsarchaeota</taxon>
        <taxon>Candidatus Marsarchaeota group 2</taxon>
    </lineage>
</organism>
<accession>A0A2R6AY75</accession>
<protein>
    <submittedName>
        <fullName evidence="1">Uncharacterized protein</fullName>
    </submittedName>
</protein>
<reference evidence="1 2" key="1">
    <citation type="submission" date="2017-04" db="EMBL/GenBank/DDBJ databases">
        <title>Novel microbial lineages endemic to geothermal iron-oxide mats fill important gaps in the evolutionary history of Archaea.</title>
        <authorList>
            <person name="Jay Z.J."/>
            <person name="Beam J.P."/>
            <person name="Dlakic M."/>
            <person name="Rusch D.B."/>
            <person name="Kozubal M.A."/>
            <person name="Inskeep W.P."/>
        </authorList>
    </citation>
    <scope>NUCLEOTIDE SEQUENCE [LARGE SCALE GENOMIC DNA]</scope>
    <source>
        <strain evidence="1">OSP_D</strain>
    </source>
</reference>
<sequence>DVPQSLFHVWISILLITVPQEGFKYVFKLGTWMTEEQELFAILKIKRDLILVASDELDLGSTNEVKVYLFEVESVKGAAGGRAGGYGARRVSSVKGYIVRGSVSKKFYQTDDKDVIESFEIPYHATAIDVLLPDGSSVVVRGVVDPELVRSYDGLTQ</sequence>
<dbReference type="AlphaFoldDB" id="A0A2R6AY75"/>